<feature type="compositionally biased region" description="Basic and acidic residues" evidence="1">
    <location>
        <begin position="583"/>
        <end position="592"/>
    </location>
</feature>
<dbReference type="InterPro" id="IPR014867">
    <property type="entry name" value="Spore_coat_CotH_CotH2/3/7"/>
</dbReference>
<gene>
    <name evidence="3" type="ORF">BGZ99_004161</name>
</gene>
<dbReference type="AlphaFoldDB" id="A0A9P6RL60"/>
<keyword evidence="2" id="KW-0732">Signal</keyword>
<feature type="signal peptide" evidence="2">
    <location>
        <begin position="1"/>
        <end position="17"/>
    </location>
</feature>
<dbReference type="PANTHER" id="PTHR40050:SF1">
    <property type="entry name" value="INNER SPORE COAT PROTEIN H"/>
    <property type="match status" value="1"/>
</dbReference>
<protein>
    <recommendedName>
        <fullName evidence="5">Coth protein-domain-containing protein</fullName>
    </recommendedName>
</protein>
<proteinExistence type="predicted"/>
<dbReference type="Proteomes" id="UP000738325">
    <property type="component" value="Unassembled WGS sequence"/>
</dbReference>
<dbReference type="Pfam" id="PF08757">
    <property type="entry name" value="CotH"/>
    <property type="match status" value="1"/>
</dbReference>
<comment type="caution">
    <text evidence="3">The sequence shown here is derived from an EMBL/GenBank/DDBJ whole genome shotgun (WGS) entry which is preliminary data.</text>
</comment>
<sequence length="641" mass="71753">MVRLILGLAGCAAMAMADVGMRGKDADAFGVQINGKLTKMTTNKDTYPLWSANVAGVDGPLEYKYVQMYEGKIKKEEDGVRHLPEDAAHTPNEFFDRTHTLSKLPPLPQVYENKFEQNSPFFREGYIGNLFVEGDPKEISVMNKGGEGYYPDPVKVNVQYIGANDNIKIEDVIFNLSGQTAREYAKLAYQMKFPKKNRLLDLSTLKLRNEETDATMIREKIYVDILNSLGVPAQQSAYVRLFINNKPIGLFVAVEEMKKHWIKKVLHPGVKKTKPGALWKMNACCGKEGNLEWLGPTTKSYVIDDIYKNILPGKNPEDDLMQDLIKFMKDLKDFDPAKNKDPIAFWEERLDLDLFLKSMAMEYLAGAWDSYWNSGSNFQIYNDPVTGKWTWLPTDFDDTFGTSFEGKIESYREIPKLNDRGFESPLAQKLIMETPEITARFEEILKETVSYVFKPAALTPRLDAYMKMIEKDVAWDRALPRVSKGKSEKFTAEDLPKGMGDGTKGSWGLKKWITKRSELVQKDLEFKAAAGNPTKLPFHVINNVEDAFGIMSVSKAEKGGKADKSVKIPAKNNTSVGKPSVKKGADINRSEEQVAFSANAGKTATAPVDRQSEKKTSSAEGLKGRCYALGSVVVVAVLLAL</sequence>
<dbReference type="PANTHER" id="PTHR40050">
    <property type="entry name" value="INNER SPORE COAT PROTEIN H"/>
    <property type="match status" value="1"/>
</dbReference>
<feature type="chain" id="PRO_5040113586" description="Coth protein-domain-containing protein" evidence="2">
    <location>
        <begin position="18"/>
        <end position="641"/>
    </location>
</feature>
<evidence type="ECO:0000256" key="2">
    <source>
        <dbReference type="SAM" id="SignalP"/>
    </source>
</evidence>
<evidence type="ECO:0000313" key="4">
    <source>
        <dbReference type="Proteomes" id="UP000738325"/>
    </source>
</evidence>
<evidence type="ECO:0008006" key="5">
    <source>
        <dbReference type="Google" id="ProtNLM"/>
    </source>
</evidence>
<organism evidence="3 4">
    <name type="scientific">Dissophora globulifera</name>
    <dbReference type="NCBI Taxonomy" id="979702"/>
    <lineage>
        <taxon>Eukaryota</taxon>
        <taxon>Fungi</taxon>
        <taxon>Fungi incertae sedis</taxon>
        <taxon>Mucoromycota</taxon>
        <taxon>Mortierellomycotina</taxon>
        <taxon>Mortierellomycetes</taxon>
        <taxon>Mortierellales</taxon>
        <taxon>Mortierellaceae</taxon>
        <taxon>Dissophora</taxon>
    </lineage>
</organism>
<evidence type="ECO:0000313" key="3">
    <source>
        <dbReference type="EMBL" id="KAG0321013.1"/>
    </source>
</evidence>
<dbReference type="OrthoDB" id="10267127at2759"/>
<name>A0A9P6RL60_9FUNG</name>
<keyword evidence="4" id="KW-1185">Reference proteome</keyword>
<dbReference type="EMBL" id="JAAAIP010000259">
    <property type="protein sequence ID" value="KAG0321013.1"/>
    <property type="molecule type" value="Genomic_DNA"/>
</dbReference>
<accession>A0A9P6RL60</accession>
<evidence type="ECO:0000256" key="1">
    <source>
        <dbReference type="SAM" id="MobiDB-lite"/>
    </source>
</evidence>
<reference evidence="3" key="1">
    <citation type="journal article" date="2020" name="Fungal Divers.">
        <title>Resolving the Mortierellaceae phylogeny through synthesis of multi-gene phylogenetics and phylogenomics.</title>
        <authorList>
            <person name="Vandepol N."/>
            <person name="Liber J."/>
            <person name="Desiro A."/>
            <person name="Na H."/>
            <person name="Kennedy M."/>
            <person name="Barry K."/>
            <person name="Grigoriev I.V."/>
            <person name="Miller A.N."/>
            <person name="O'Donnell K."/>
            <person name="Stajich J.E."/>
            <person name="Bonito G."/>
        </authorList>
    </citation>
    <scope>NUCLEOTIDE SEQUENCE</scope>
    <source>
        <strain evidence="3">REB-010B</strain>
    </source>
</reference>
<feature type="region of interest" description="Disordered" evidence="1">
    <location>
        <begin position="561"/>
        <end position="617"/>
    </location>
</feature>